<accession>A0ABV4CNS6</accession>
<keyword evidence="4" id="KW-0238">DNA-binding</keyword>
<dbReference type="Proteomes" id="UP001564626">
    <property type="component" value="Unassembled WGS sequence"/>
</dbReference>
<dbReference type="InterPro" id="IPR036388">
    <property type="entry name" value="WH-like_DNA-bd_sf"/>
</dbReference>
<evidence type="ECO:0000256" key="4">
    <source>
        <dbReference type="ARBA" id="ARBA00023125"/>
    </source>
</evidence>
<protein>
    <submittedName>
        <fullName evidence="7">RNA polymerase sigma factor</fullName>
    </submittedName>
</protein>
<evidence type="ECO:0000256" key="3">
    <source>
        <dbReference type="ARBA" id="ARBA00023082"/>
    </source>
</evidence>
<dbReference type="InterPro" id="IPR014284">
    <property type="entry name" value="RNA_pol_sigma-70_dom"/>
</dbReference>
<dbReference type="InterPro" id="IPR013325">
    <property type="entry name" value="RNA_pol_sigma_r2"/>
</dbReference>
<dbReference type="InterPro" id="IPR039425">
    <property type="entry name" value="RNA_pol_sigma-70-like"/>
</dbReference>
<dbReference type="PANTHER" id="PTHR43133:SF8">
    <property type="entry name" value="RNA POLYMERASE SIGMA FACTOR HI_1459-RELATED"/>
    <property type="match status" value="1"/>
</dbReference>
<comment type="caution">
    <text evidence="7">The sequence shown here is derived from an EMBL/GenBank/DDBJ whole genome shotgun (WGS) entry which is preliminary data.</text>
</comment>
<dbReference type="NCBIfam" id="TIGR02937">
    <property type="entry name" value="sigma70-ECF"/>
    <property type="match status" value="1"/>
</dbReference>
<keyword evidence="2" id="KW-0805">Transcription regulation</keyword>
<keyword evidence="5" id="KW-0804">Transcription</keyword>
<organism evidence="7 8">
    <name type="scientific">Saccharopolyspora cebuensis</name>
    <dbReference type="NCBI Taxonomy" id="418759"/>
    <lineage>
        <taxon>Bacteria</taxon>
        <taxon>Bacillati</taxon>
        <taxon>Actinomycetota</taxon>
        <taxon>Actinomycetes</taxon>
        <taxon>Pseudonocardiales</taxon>
        <taxon>Pseudonocardiaceae</taxon>
        <taxon>Saccharopolyspora</taxon>
    </lineage>
</organism>
<dbReference type="RefSeq" id="WP_345357081.1">
    <property type="nucleotide sequence ID" value="NZ_BAABII010000003.1"/>
</dbReference>
<dbReference type="SUPFAM" id="SSF88659">
    <property type="entry name" value="Sigma3 and sigma4 domains of RNA polymerase sigma factors"/>
    <property type="match status" value="1"/>
</dbReference>
<sequence>MREVGKRCATAVLLRRAAAGEQWAWRELVDRHEPVVWSTARAFTHCAADAEDVSQATWLLLAENLGRLRSPEALPGWLATTARREAARLTKARRREAPFGLDSALLAPSGAAEGPEQTVLRSMTHTRLWRAFAELPQRCQQLLRVLAASPEASYAQISAALGMPKGTIGPKRGRCLAELRRRMVGADLAGEVAG</sequence>
<reference evidence="7 8" key="1">
    <citation type="submission" date="2024-08" db="EMBL/GenBank/DDBJ databases">
        <title>Genome mining of Saccharopolyspora cebuensis PGLac3 from Nigerian medicinal plant.</title>
        <authorList>
            <person name="Ezeobiora C.E."/>
            <person name="Igbokwe N.H."/>
            <person name="Amin D.H."/>
            <person name="Mendie U.E."/>
        </authorList>
    </citation>
    <scope>NUCLEOTIDE SEQUENCE [LARGE SCALE GENOMIC DNA]</scope>
    <source>
        <strain evidence="7 8">PGLac3</strain>
    </source>
</reference>
<dbReference type="InterPro" id="IPR013324">
    <property type="entry name" value="RNA_pol_sigma_r3/r4-like"/>
</dbReference>
<dbReference type="SUPFAM" id="SSF88946">
    <property type="entry name" value="Sigma2 domain of RNA polymerase sigma factors"/>
    <property type="match status" value="1"/>
</dbReference>
<evidence type="ECO:0000256" key="2">
    <source>
        <dbReference type="ARBA" id="ARBA00023015"/>
    </source>
</evidence>
<dbReference type="InterPro" id="IPR007627">
    <property type="entry name" value="RNA_pol_sigma70_r2"/>
</dbReference>
<evidence type="ECO:0000313" key="7">
    <source>
        <dbReference type="EMBL" id="MEY8041456.1"/>
    </source>
</evidence>
<dbReference type="Pfam" id="PF04542">
    <property type="entry name" value="Sigma70_r2"/>
    <property type="match status" value="1"/>
</dbReference>
<evidence type="ECO:0000313" key="8">
    <source>
        <dbReference type="Proteomes" id="UP001564626"/>
    </source>
</evidence>
<dbReference type="PANTHER" id="PTHR43133">
    <property type="entry name" value="RNA POLYMERASE ECF-TYPE SIGMA FACTO"/>
    <property type="match status" value="1"/>
</dbReference>
<dbReference type="Gene3D" id="1.10.1740.10">
    <property type="match status" value="1"/>
</dbReference>
<feature type="domain" description="RNA polymerase sigma-70 region 2" evidence="6">
    <location>
        <begin position="28"/>
        <end position="95"/>
    </location>
</feature>
<dbReference type="Gene3D" id="1.10.10.10">
    <property type="entry name" value="Winged helix-like DNA-binding domain superfamily/Winged helix DNA-binding domain"/>
    <property type="match status" value="1"/>
</dbReference>
<dbReference type="EMBL" id="JBGEHV010000037">
    <property type="protein sequence ID" value="MEY8041456.1"/>
    <property type="molecule type" value="Genomic_DNA"/>
</dbReference>
<evidence type="ECO:0000259" key="6">
    <source>
        <dbReference type="Pfam" id="PF04542"/>
    </source>
</evidence>
<name>A0ABV4CNS6_9PSEU</name>
<gene>
    <name evidence="7" type="ORF">AB8O55_18790</name>
</gene>
<evidence type="ECO:0000256" key="1">
    <source>
        <dbReference type="ARBA" id="ARBA00010641"/>
    </source>
</evidence>
<evidence type="ECO:0000256" key="5">
    <source>
        <dbReference type="ARBA" id="ARBA00023163"/>
    </source>
</evidence>
<proteinExistence type="inferred from homology"/>
<comment type="similarity">
    <text evidence="1">Belongs to the sigma-70 factor family. ECF subfamily.</text>
</comment>
<keyword evidence="3" id="KW-0731">Sigma factor</keyword>
<keyword evidence="8" id="KW-1185">Reference proteome</keyword>